<dbReference type="Proteomes" id="UP000291343">
    <property type="component" value="Unassembled WGS sequence"/>
</dbReference>
<proteinExistence type="predicted"/>
<dbReference type="EMBL" id="QKKF02010000">
    <property type="protein sequence ID" value="RZF45068.1"/>
    <property type="molecule type" value="Genomic_DNA"/>
</dbReference>
<accession>A0A482XIB5</accession>
<evidence type="ECO:0000313" key="2">
    <source>
        <dbReference type="EMBL" id="RZF45068.1"/>
    </source>
</evidence>
<reference evidence="2 3" key="1">
    <citation type="journal article" date="2017" name="Gigascience">
        <title>Genome sequence of the small brown planthopper, Laodelphax striatellus.</title>
        <authorList>
            <person name="Zhu J."/>
            <person name="Jiang F."/>
            <person name="Wang X."/>
            <person name="Yang P."/>
            <person name="Bao Y."/>
            <person name="Zhao W."/>
            <person name="Wang W."/>
            <person name="Lu H."/>
            <person name="Wang Q."/>
            <person name="Cui N."/>
            <person name="Li J."/>
            <person name="Chen X."/>
            <person name="Luo L."/>
            <person name="Yu J."/>
            <person name="Kang L."/>
            <person name="Cui F."/>
        </authorList>
    </citation>
    <scope>NUCLEOTIDE SEQUENCE [LARGE SCALE GENOMIC DNA]</scope>
    <source>
        <strain evidence="2">Lst14</strain>
    </source>
</reference>
<gene>
    <name evidence="2" type="ORF">LSTR_LSTR002029</name>
</gene>
<sequence length="90" mass="10696">MAPRKTRSLSRKSLPSISESPGKENQFLRYVNDFQARVRRRESLRGIKQLKYKENDKIRECRRKVENKEINRNLKKMEVAGGIGEEEVKY</sequence>
<feature type="region of interest" description="Disordered" evidence="1">
    <location>
        <begin position="1"/>
        <end position="22"/>
    </location>
</feature>
<protein>
    <submittedName>
        <fullName evidence="2">Uncharacterized protein</fullName>
    </submittedName>
</protein>
<organism evidence="2 3">
    <name type="scientific">Laodelphax striatellus</name>
    <name type="common">Small brown planthopper</name>
    <name type="synonym">Delphax striatella</name>
    <dbReference type="NCBI Taxonomy" id="195883"/>
    <lineage>
        <taxon>Eukaryota</taxon>
        <taxon>Metazoa</taxon>
        <taxon>Ecdysozoa</taxon>
        <taxon>Arthropoda</taxon>
        <taxon>Hexapoda</taxon>
        <taxon>Insecta</taxon>
        <taxon>Pterygota</taxon>
        <taxon>Neoptera</taxon>
        <taxon>Paraneoptera</taxon>
        <taxon>Hemiptera</taxon>
        <taxon>Auchenorrhyncha</taxon>
        <taxon>Fulgoroidea</taxon>
        <taxon>Delphacidae</taxon>
        <taxon>Criomorphinae</taxon>
        <taxon>Laodelphax</taxon>
    </lineage>
</organism>
<dbReference type="InParanoid" id="A0A482XIB5"/>
<name>A0A482XIB5_LAOST</name>
<keyword evidence="3" id="KW-1185">Reference proteome</keyword>
<evidence type="ECO:0000256" key="1">
    <source>
        <dbReference type="SAM" id="MobiDB-lite"/>
    </source>
</evidence>
<evidence type="ECO:0000313" key="3">
    <source>
        <dbReference type="Proteomes" id="UP000291343"/>
    </source>
</evidence>
<dbReference type="AlphaFoldDB" id="A0A482XIB5"/>
<comment type="caution">
    <text evidence="2">The sequence shown here is derived from an EMBL/GenBank/DDBJ whole genome shotgun (WGS) entry which is preliminary data.</text>
</comment>
<feature type="compositionally biased region" description="Basic residues" evidence="1">
    <location>
        <begin position="1"/>
        <end position="10"/>
    </location>
</feature>